<keyword evidence="3" id="KW-1185">Reference proteome</keyword>
<sequence length="174" mass="19783">MSIAADKKLIEDTLKEYRRRLDTIPDDQFNAMPPGGGWSYGEVYSHILQADLGSLIAIEKCTNGTGKVDNKRLGWFAMLIFFAGRFPPFKIKAPAKIEAAVNNIGKEEARNLIIKLKNRMDQLIPVINKSSSFSKIKHPRLGLLNAKQWFKFIGIHTKHHLKQLERIEKKIKSA</sequence>
<name>H1YDB8_9SPHI</name>
<feature type="domain" description="DinB-like" evidence="1">
    <location>
        <begin position="10"/>
        <end position="164"/>
    </location>
</feature>
<dbReference type="RefSeq" id="WP_008507467.1">
    <property type="nucleotide sequence ID" value="NZ_CM001403.1"/>
</dbReference>
<dbReference type="STRING" id="714943.Mucpa_3039"/>
<dbReference type="InterPro" id="IPR034660">
    <property type="entry name" value="DinB/YfiT-like"/>
</dbReference>
<dbReference type="Proteomes" id="UP000002774">
    <property type="component" value="Chromosome"/>
</dbReference>
<dbReference type="EMBL" id="CM001403">
    <property type="protein sequence ID" value="EHQ27144.1"/>
    <property type="molecule type" value="Genomic_DNA"/>
</dbReference>
<evidence type="ECO:0000313" key="2">
    <source>
        <dbReference type="EMBL" id="EHQ27144.1"/>
    </source>
</evidence>
<reference evidence="2" key="1">
    <citation type="submission" date="2011-09" db="EMBL/GenBank/DDBJ databases">
        <title>The permanent draft genome of Mucilaginibacter paludis DSM 18603.</title>
        <authorList>
            <consortium name="US DOE Joint Genome Institute (JGI-PGF)"/>
            <person name="Lucas S."/>
            <person name="Han J."/>
            <person name="Lapidus A."/>
            <person name="Bruce D."/>
            <person name="Goodwin L."/>
            <person name="Pitluck S."/>
            <person name="Peters L."/>
            <person name="Kyrpides N."/>
            <person name="Mavromatis K."/>
            <person name="Ivanova N."/>
            <person name="Mikhailova N."/>
            <person name="Held B."/>
            <person name="Detter J.C."/>
            <person name="Tapia R."/>
            <person name="Han C."/>
            <person name="Land M."/>
            <person name="Hauser L."/>
            <person name="Markowitz V."/>
            <person name="Cheng J.-F."/>
            <person name="Hugenholtz P."/>
            <person name="Woyke T."/>
            <person name="Wu D."/>
            <person name="Tindall B."/>
            <person name="Brambilla E."/>
            <person name="Klenk H.-P."/>
            <person name="Eisen J.A."/>
        </authorList>
    </citation>
    <scope>NUCLEOTIDE SEQUENCE [LARGE SCALE GENOMIC DNA]</scope>
    <source>
        <strain evidence="2">DSM 18603</strain>
    </source>
</reference>
<protein>
    <recommendedName>
        <fullName evidence="1">DinB-like domain-containing protein</fullName>
    </recommendedName>
</protein>
<dbReference type="HOGENOM" id="CLU_109379_1_0_10"/>
<dbReference type="Pfam" id="PF12867">
    <property type="entry name" value="DinB_2"/>
    <property type="match status" value="1"/>
</dbReference>
<organism evidence="2 3">
    <name type="scientific">Mucilaginibacter paludis DSM 18603</name>
    <dbReference type="NCBI Taxonomy" id="714943"/>
    <lineage>
        <taxon>Bacteria</taxon>
        <taxon>Pseudomonadati</taxon>
        <taxon>Bacteroidota</taxon>
        <taxon>Sphingobacteriia</taxon>
        <taxon>Sphingobacteriales</taxon>
        <taxon>Sphingobacteriaceae</taxon>
        <taxon>Mucilaginibacter</taxon>
    </lineage>
</organism>
<accession>H1YDB8</accession>
<evidence type="ECO:0000259" key="1">
    <source>
        <dbReference type="Pfam" id="PF12867"/>
    </source>
</evidence>
<dbReference type="InterPro" id="IPR024775">
    <property type="entry name" value="DinB-like"/>
</dbReference>
<dbReference type="AlphaFoldDB" id="H1YDB8"/>
<dbReference type="eggNOG" id="ENOG5032UG4">
    <property type="taxonomic scope" value="Bacteria"/>
</dbReference>
<evidence type="ECO:0000313" key="3">
    <source>
        <dbReference type="Proteomes" id="UP000002774"/>
    </source>
</evidence>
<dbReference type="SUPFAM" id="SSF109854">
    <property type="entry name" value="DinB/YfiT-like putative metalloenzymes"/>
    <property type="match status" value="1"/>
</dbReference>
<gene>
    <name evidence="2" type="ORF">Mucpa_3039</name>
</gene>
<dbReference type="OrthoDB" id="1495892at2"/>
<proteinExistence type="predicted"/>
<dbReference type="Gene3D" id="1.20.120.450">
    <property type="entry name" value="dinb family like domain"/>
    <property type="match status" value="1"/>
</dbReference>